<dbReference type="AlphaFoldDB" id="A0AAW8Q2Q0"/>
<keyword evidence="6" id="KW-0472">Membrane</keyword>
<dbReference type="GO" id="GO:0009279">
    <property type="term" value="C:cell outer membrane"/>
    <property type="evidence" value="ECO:0007669"/>
    <property type="project" value="UniProtKB-SubCell"/>
</dbReference>
<dbReference type="PANTHER" id="PTHR35093">
    <property type="entry name" value="OUTER MEMBRANE PROTEIN NMB0088-RELATED"/>
    <property type="match status" value="1"/>
</dbReference>
<evidence type="ECO:0000313" key="12">
    <source>
        <dbReference type="Proteomes" id="UP001253193"/>
    </source>
</evidence>
<dbReference type="PANTHER" id="PTHR35093:SF8">
    <property type="entry name" value="OUTER MEMBRANE PROTEIN NMB0088-RELATED"/>
    <property type="match status" value="1"/>
</dbReference>
<dbReference type="Proteomes" id="UP001253193">
    <property type="component" value="Unassembled WGS sequence"/>
</dbReference>
<evidence type="ECO:0000256" key="8">
    <source>
        <dbReference type="SAM" id="SignalP"/>
    </source>
</evidence>
<organism evidence="10 12">
    <name type="scientific">Vibrio parahaemolyticus</name>
    <dbReference type="NCBI Taxonomy" id="670"/>
    <lineage>
        <taxon>Bacteria</taxon>
        <taxon>Pseudomonadati</taxon>
        <taxon>Pseudomonadota</taxon>
        <taxon>Gammaproteobacteria</taxon>
        <taxon>Vibrionales</taxon>
        <taxon>Vibrionaceae</taxon>
        <taxon>Vibrio</taxon>
    </lineage>
</organism>
<evidence type="ECO:0000313" key="10">
    <source>
        <dbReference type="EMBL" id="MDS1822098.1"/>
    </source>
</evidence>
<evidence type="ECO:0000256" key="4">
    <source>
        <dbReference type="ARBA" id="ARBA00022692"/>
    </source>
</evidence>
<dbReference type="EMBL" id="LIRS01000149">
    <property type="protein sequence ID" value="KOY19740.1"/>
    <property type="molecule type" value="Genomic_DNA"/>
</dbReference>
<evidence type="ECO:0000256" key="2">
    <source>
        <dbReference type="ARBA" id="ARBA00008163"/>
    </source>
</evidence>
<evidence type="ECO:0000256" key="6">
    <source>
        <dbReference type="ARBA" id="ARBA00023136"/>
    </source>
</evidence>
<keyword evidence="5 8" id="KW-0732">Signal</keyword>
<evidence type="ECO:0000313" key="11">
    <source>
        <dbReference type="Proteomes" id="UP000037697"/>
    </source>
</evidence>
<keyword evidence="4" id="KW-0812">Transmembrane</keyword>
<name>A0AAW8Q2Q0_VIBPH</name>
<reference evidence="9 11" key="1">
    <citation type="submission" date="2015-07" db="EMBL/GenBank/DDBJ databases">
        <title>Foodborne Vibrio parahaemolyticus Isolates.</title>
        <authorList>
            <person name="Ronholm J."/>
            <person name="Petronella N."/>
            <person name="Kenwell R."/>
            <person name="Banerjee S."/>
        </authorList>
    </citation>
    <scope>NUCLEOTIDE SEQUENCE [LARGE SCALE GENOMIC DNA]</scope>
    <source>
        <strain evidence="9 11">HS-06-05</strain>
    </source>
</reference>
<evidence type="ECO:0000256" key="1">
    <source>
        <dbReference type="ARBA" id="ARBA00004571"/>
    </source>
</evidence>
<dbReference type="Gene3D" id="2.40.160.60">
    <property type="entry name" value="Outer membrane protein transport protein (OMPP1/FadL/TodX)"/>
    <property type="match status" value="1"/>
</dbReference>
<evidence type="ECO:0000256" key="3">
    <source>
        <dbReference type="ARBA" id="ARBA00022452"/>
    </source>
</evidence>
<evidence type="ECO:0000313" key="9">
    <source>
        <dbReference type="EMBL" id="KOY19740.1"/>
    </source>
</evidence>
<dbReference type="GO" id="GO:0015483">
    <property type="term" value="F:long-chain fatty acid transporting porin activity"/>
    <property type="evidence" value="ECO:0007669"/>
    <property type="project" value="TreeGrafter"/>
</dbReference>
<dbReference type="RefSeq" id="WP_025541609.1">
    <property type="nucleotide sequence ID" value="NZ_CANUHW010000007.1"/>
</dbReference>
<sequence>MKTNKTFLSTAVALSLLGTSGIANAAGFQLAEYSATGLGRAYAGEAAMADNASSQWRNPAMLTYLKGTQVSVGAIYVNPNIDINGNVDFHGNNIPASSDDFAHDAIIPNFYLSHQYNDQFAIGLAFGTNYGMETDLGKGFAASHFGNEASVTTMEANLNAAYKINESVSIGGGVRYIIGEGSFGAAAPKNNVVGMHPETNKPISVPQGTALKYMEGDDTAWGWQLGTAWQINENNRIGFTYKSEVELKLEGHAEGLGFGFGTPKLPQLRDNGYMYLNLPATAELASFHQVTDQLALHASFNWTDWSSFEKLEAHLETAGTHMVKVENWEDNYRFAVGATYQLQPKVALRTGIAYDTSAVSDKNRTITIPETDRTWLSIGATYDWTKDFSLDAGFTYIIAKDAPIVESRGYKSDDSAEVVGGQFVGETTGNVWLIGVQANYRF</sequence>
<evidence type="ECO:0000256" key="5">
    <source>
        <dbReference type="ARBA" id="ARBA00022729"/>
    </source>
</evidence>
<dbReference type="EMBL" id="JAUHGG010000005">
    <property type="protein sequence ID" value="MDS1822098.1"/>
    <property type="molecule type" value="Genomic_DNA"/>
</dbReference>
<comment type="caution">
    <text evidence="10">The sequence shown here is derived from an EMBL/GenBank/DDBJ whole genome shotgun (WGS) entry which is preliminary data.</text>
</comment>
<feature type="signal peptide" evidence="8">
    <location>
        <begin position="1"/>
        <end position="25"/>
    </location>
</feature>
<keyword evidence="7" id="KW-0998">Cell outer membrane</keyword>
<dbReference type="InterPro" id="IPR005017">
    <property type="entry name" value="OMPP1/FadL/TodX"/>
</dbReference>
<comment type="subcellular location">
    <subcellularLocation>
        <location evidence="1">Cell outer membrane</location>
        <topology evidence="1">Multi-pass membrane protein</topology>
    </subcellularLocation>
</comment>
<gene>
    <name evidence="9" type="ORF">ACX05_25035</name>
    <name evidence="10" type="ORF">QX249_15775</name>
</gene>
<accession>A0AAW8Q2Q0</accession>
<keyword evidence="3" id="KW-1134">Transmembrane beta strand</keyword>
<comment type="similarity">
    <text evidence="2">Belongs to the OmpP1/FadL family.</text>
</comment>
<reference evidence="10" key="2">
    <citation type="submission" date="2023-06" db="EMBL/GenBank/DDBJ databases">
        <title>Genomic Diversity of Vibrio spp. and Metagenomic Analysis of Pathogens in Florida Gulf Coastal Waters Following Hurricane Ian.</title>
        <authorList>
            <person name="Brumfield K.D."/>
        </authorList>
    </citation>
    <scope>NUCLEOTIDE SEQUENCE</scope>
    <source>
        <strain evidence="10">WBS2B-138</strain>
    </source>
</reference>
<proteinExistence type="inferred from homology"/>
<protein>
    <submittedName>
        <fullName evidence="9">Aromatic hydrocarbon degradation protein</fullName>
    </submittedName>
    <submittedName>
        <fullName evidence="10">Outer membrane protein transport protein</fullName>
    </submittedName>
</protein>
<dbReference type="Proteomes" id="UP000037697">
    <property type="component" value="Unassembled WGS sequence"/>
</dbReference>
<dbReference type="Pfam" id="PF03349">
    <property type="entry name" value="Toluene_X"/>
    <property type="match status" value="1"/>
</dbReference>
<evidence type="ECO:0000256" key="7">
    <source>
        <dbReference type="ARBA" id="ARBA00023237"/>
    </source>
</evidence>
<feature type="chain" id="PRO_5043297323" evidence="8">
    <location>
        <begin position="26"/>
        <end position="442"/>
    </location>
</feature>
<dbReference type="SUPFAM" id="SSF56935">
    <property type="entry name" value="Porins"/>
    <property type="match status" value="1"/>
</dbReference>